<evidence type="ECO:0000256" key="23">
    <source>
        <dbReference type="RuleBase" id="RU004357"/>
    </source>
</evidence>
<dbReference type="Proteomes" id="UP000261540">
    <property type="component" value="Unplaced"/>
</dbReference>
<sequence length="887" mass="98640">MISIRLWMLELTIYLVQIFTFGSCEEVTPCTAGFSEEFYLFKADQKYLGKGRTIGKVLYDDCSGRQRFLFNSADSHFEVESDGTVLIKRPVTLHEGHKSFVVHAWDSVGKKVTARVTVQLEPQTSHVVLGVENVPAEQFDGSESIPVLEFPWSSAGLKRRKREWVIPPITILEGGMGPFPKDVVRIRSSKDKELVMEYWITGPGANEPPKDIFTIDKTSGQLYVTQPLDREKCATYTLLAHAKAVGSSLTKEDPMEVIIKVGDQNDNKPVFTQHVYTGSVPEAVGADYEILSVTATDADDPETSNAALRYSIISQDPALPAKDMFAINPTTGQIRLNNGQLDKKKYPQYTLTVQVADMMGEGYSVTCTAVITVTDSNDNAPQFDQQNYEATVPENQKDFEVLRLPVTDVDDPETPAWFTKFKIIQGNDGNVFNVSTAPGGLDGVVTLIKELDFEKKNKYTLMVTVENEAPFAIPLPTATATVVVNVQDKNEAPVFNPREKHVSVEENLAVNEIVTQYTATDPDTRMKQTIEYRMVPDQLGWLAINKTTGYIAVKSKMDREESSLIDGKYKALVLAVDNGTPPTTGTGTLIVDLKDVNDNAPTIDQREIRICNKDPEPVLLSVSDKDGPQFGPPFRVELRDKSRNNWTAKMNESNTGIILTLKEQLPRDKYNVVLRIFDNNNLFQDNTLAAEVCDCTGKDATCDDKYVAGLELPGILGILAAILLLLLLVLLLLMFLRRRTRVKKEPLLQDDDIRDNIYYYDEEGGGEEDQDYDLSQIHRGLDNRPDVFRNDVAPTFLAAPQYRPRPANPEDIGNFIDDNLKAADTDPTAPPYDSLLVFDYEGGGSDAGSLSSLNSSSSGEDQDYNCLNEWGPRFKKLADMYGGGEED</sequence>
<feature type="chain" id="PRO_5017487528" description="Cadherin-1" evidence="25">
    <location>
        <begin position="25"/>
        <end position="887"/>
    </location>
</feature>
<accession>A0A3B3S114</accession>
<evidence type="ECO:0000256" key="14">
    <source>
        <dbReference type="ARBA" id="ARBA00022889"/>
    </source>
</evidence>
<evidence type="ECO:0000256" key="10">
    <source>
        <dbReference type="ARBA" id="ARBA00022729"/>
    </source>
</evidence>
<feature type="domain" description="Cadherin" evidence="26">
    <location>
        <begin position="196"/>
        <end position="271"/>
    </location>
</feature>
<evidence type="ECO:0000256" key="4">
    <source>
        <dbReference type="ARBA" id="ARBA00004536"/>
    </source>
</evidence>
<dbReference type="GO" id="GO:0005768">
    <property type="term" value="C:endosome"/>
    <property type="evidence" value="ECO:0007669"/>
    <property type="project" value="UniProtKB-SubCell"/>
</dbReference>
<feature type="signal peptide" evidence="25">
    <location>
        <begin position="1"/>
        <end position="24"/>
    </location>
</feature>
<dbReference type="CDD" id="cd11304">
    <property type="entry name" value="Cadherin_repeat"/>
    <property type="match status" value="3"/>
</dbReference>
<evidence type="ECO:0000256" key="3">
    <source>
        <dbReference type="ARBA" id="ARBA00004496"/>
    </source>
</evidence>
<organism evidence="27 28">
    <name type="scientific">Paramormyrops kingsleyae</name>
    <dbReference type="NCBI Taxonomy" id="1676925"/>
    <lineage>
        <taxon>Eukaryota</taxon>
        <taxon>Metazoa</taxon>
        <taxon>Chordata</taxon>
        <taxon>Craniata</taxon>
        <taxon>Vertebrata</taxon>
        <taxon>Euteleostomi</taxon>
        <taxon>Actinopterygii</taxon>
        <taxon>Neopterygii</taxon>
        <taxon>Teleostei</taxon>
        <taxon>Osteoglossocephala</taxon>
        <taxon>Osteoglossomorpha</taxon>
        <taxon>Osteoglossiformes</taxon>
        <taxon>Mormyridae</taxon>
        <taxon>Paramormyrops</taxon>
    </lineage>
</organism>
<dbReference type="GO" id="GO:0042074">
    <property type="term" value="P:cell migration involved in gastrulation"/>
    <property type="evidence" value="ECO:0007669"/>
    <property type="project" value="UniProtKB-ARBA"/>
</dbReference>
<dbReference type="GO" id="GO:0008013">
    <property type="term" value="F:beta-catenin binding"/>
    <property type="evidence" value="ECO:0007669"/>
    <property type="project" value="TreeGrafter"/>
</dbReference>
<dbReference type="GO" id="GO:0007043">
    <property type="term" value="P:cell-cell junction assembly"/>
    <property type="evidence" value="ECO:0007669"/>
    <property type="project" value="TreeGrafter"/>
</dbReference>
<dbReference type="GO" id="GO:0005509">
    <property type="term" value="F:calcium ion binding"/>
    <property type="evidence" value="ECO:0007669"/>
    <property type="project" value="UniProtKB-UniRule"/>
</dbReference>
<dbReference type="PROSITE" id="PS00232">
    <property type="entry name" value="CADHERIN_1"/>
    <property type="match status" value="2"/>
</dbReference>
<evidence type="ECO:0000256" key="22">
    <source>
        <dbReference type="RuleBase" id="RU003318"/>
    </source>
</evidence>
<dbReference type="GO" id="GO:0045296">
    <property type="term" value="F:cadherin binding"/>
    <property type="evidence" value="ECO:0007669"/>
    <property type="project" value="TreeGrafter"/>
</dbReference>
<keyword evidence="18 24" id="KW-0472">Membrane</keyword>
<dbReference type="GO" id="GO:0060027">
    <property type="term" value="P:convergent extension involved in gastrulation"/>
    <property type="evidence" value="ECO:0007669"/>
    <property type="project" value="UniProtKB-ARBA"/>
</dbReference>
<dbReference type="Pfam" id="PF08758">
    <property type="entry name" value="Cadherin_pro"/>
    <property type="match status" value="1"/>
</dbReference>
<evidence type="ECO:0000313" key="28">
    <source>
        <dbReference type="Proteomes" id="UP000261540"/>
    </source>
</evidence>
<dbReference type="Gene3D" id="2.60.40.60">
    <property type="entry name" value="Cadherins"/>
    <property type="match status" value="6"/>
</dbReference>
<feature type="domain" description="Cadherin" evidence="26">
    <location>
        <begin position="384"/>
        <end position="495"/>
    </location>
</feature>
<evidence type="ECO:0000256" key="7">
    <source>
        <dbReference type="ARBA" id="ARBA00022490"/>
    </source>
</evidence>
<dbReference type="PROSITE" id="PS51257">
    <property type="entry name" value="PROKAR_LIPOPROTEIN"/>
    <property type="match status" value="1"/>
</dbReference>
<dbReference type="InterPro" id="IPR015919">
    <property type="entry name" value="Cadherin-like_sf"/>
</dbReference>
<keyword evidence="12" id="KW-0967">Endosome</keyword>
<evidence type="ECO:0000256" key="13">
    <source>
        <dbReference type="ARBA" id="ARBA00022837"/>
    </source>
</evidence>
<keyword evidence="16 24" id="KW-1133">Transmembrane helix</keyword>
<dbReference type="GO" id="GO:0034332">
    <property type="term" value="P:adherens junction organization"/>
    <property type="evidence" value="ECO:0007669"/>
    <property type="project" value="UniProtKB-ARBA"/>
</dbReference>
<dbReference type="GO" id="GO:0044331">
    <property type="term" value="P:cell-cell adhesion mediated by cadherin"/>
    <property type="evidence" value="ECO:0007669"/>
    <property type="project" value="TreeGrafter"/>
</dbReference>
<dbReference type="STRING" id="1676925.ENSPKIP00000024424"/>
<evidence type="ECO:0000256" key="11">
    <source>
        <dbReference type="ARBA" id="ARBA00022737"/>
    </source>
</evidence>
<dbReference type="GO" id="GO:0005912">
    <property type="term" value="C:adherens junction"/>
    <property type="evidence" value="ECO:0007669"/>
    <property type="project" value="UniProtKB-SubCell"/>
</dbReference>
<dbReference type="GO" id="GO:0030010">
    <property type="term" value="P:establishment of cell polarity"/>
    <property type="evidence" value="ECO:0007669"/>
    <property type="project" value="UniProtKB-ARBA"/>
</dbReference>
<evidence type="ECO:0000256" key="6">
    <source>
        <dbReference type="ARBA" id="ARBA00022475"/>
    </source>
</evidence>
<evidence type="ECO:0000256" key="19">
    <source>
        <dbReference type="ARBA" id="ARBA00023180"/>
    </source>
</evidence>
<keyword evidence="7" id="KW-0963">Cytoplasm</keyword>
<dbReference type="FunFam" id="2.60.40.60:FF:000022">
    <property type="entry name" value="Cadherin 2"/>
    <property type="match status" value="1"/>
</dbReference>
<dbReference type="GO" id="GO:0005794">
    <property type="term" value="C:Golgi apparatus"/>
    <property type="evidence" value="ECO:0007669"/>
    <property type="project" value="UniProtKB-SubCell"/>
</dbReference>
<evidence type="ECO:0000256" key="16">
    <source>
        <dbReference type="ARBA" id="ARBA00022989"/>
    </source>
</evidence>
<keyword evidence="10 25" id="KW-0732">Signal</keyword>
<evidence type="ECO:0000256" key="12">
    <source>
        <dbReference type="ARBA" id="ARBA00022753"/>
    </source>
</evidence>
<dbReference type="PANTHER" id="PTHR24027:SF319">
    <property type="entry name" value="CADHERIN-1"/>
    <property type="match status" value="1"/>
</dbReference>
<dbReference type="FunFam" id="2.60.40.60:FF:000031">
    <property type="entry name" value="Cadherin 3"/>
    <property type="match status" value="1"/>
</dbReference>
<feature type="domain" description="Cadherin" evidence="26">
    <location>
        <begin position="496"/>
        <end position="603"/>
    </location>
</feature>
<evidence type="ECO:0000259" key="26">
    <source>
        <dbReference type="PROSITE" id="PS50268"/>
    </source>
</evidence>
<dbReference type="SMART" id="SM00112">
    <property type="entry name" value="CA"/>
    <property type="match status" value="4"/>
</dbReference>
<evidence type="ECO:0000256" key="15">
    <source>
        <dbReference type="ARBA" id="ARBA00022949"/>
    </source>
</evidence>
<keyword evidence="14 22" id="KW-0130">Cell adhesion</keyword>
<keyword evidence="8 22" id="KW-0812">Transmembrane</keyword>
<dbReference type="InterPro" id="IPR002126">
    <property type="entry name" value="Cadherin-like_dom"/>
</dbReference>
<protein>
    <recommendedName>
        <fullName evidence="20">Cadherin-1</fullName>
    </recommendedName>
</protein>
<feature type="domain" description="Cadherin" evidence="26">
    <location>
        <begin position="272"/>
        <end position="383"/>
    </location>
</feature>
<dbReference type="FunFam" id="2.60.40.60:FF:000095">
    <property type="entry name" value="Cadherin 13"/>
    <property type="match status" value="1"/>
</dbReference>
<dbReference type="GO" id="GO:0001764">
    <property type="term" value="P:neuron migration"/>
    <property type="evidence" value="ECO:0007669"/>
    <property type="project" value="UniProtKB-ARBA"/>
</dbReference>
<keyword evidence="15" id="KW-0965">Cell junction</keyword>
<dbReference type="InterPro" id="IPR000233">
    <property type="entry name" value="Cadherin_Y-type_LIR"/>
</dbReference>
<dbReference type="GO" id="GO:0007156">
    <property type="term" value="P:homophilic cell adhesion via plasma membrane adhesion molecules"/>
    <property type="evidence" value="ECO:0007669"/>
    <property type="project" value="InterPro"/>
</dbReference>
<dbReference type="InterPro" id="IPR020894">
    <property type="entry name" value="Cadherin_CS"/>
</dbReference>
<evidence type="ECO:0000256" key="25">
    <source>
        <dbReference type="SAM" id="SignalP"/>
    </source>
</evidence>
<keyword evidence="17" id="KW-0333">Golgi apparatus</keyword>
<dbReference type="GO" id="GO:0007398">
    <property type="term" value="P:ectoderm development"/>
    <property type="evidence" value="ECO:0007669"/>
    <property type="project" value="UniProtKB-ARBA"/>
</dbReference>
<keyword evidence="19" id="KW-0325">Glycoprotein</keyword>
<evidence type="ECO:0000256" key="20">
    <source>
        <dbReference type="ARBA" id="ARBA00023893"/>
    </source>
</evidence>
<dbReference type="GO" id="GO:0055113">
    <property type="term" value="P:epiboly involved in gastrulation with mouth forming second"/>
    <property type="evidence" value="ECO:0007669"/>
    <property type="project" value="UniProtKB-ARBA"/>
</dbReference>
<dbReference type="FunFam" id="2.60.40.60:FF:000019">
    <property type="entry name" value="Cadherin 2"/>
    <property type="match status" value="1"/>
</dbReference>
<evidence type="ECO:0000256" key="24">
    <source>
        <dbReference type="SAM" id="Phobius"/>
    </source>
</evidence>
<dbReference type="GO" id="GO:0016342">
    <property type="term" value="C:catenin complex"/>
    <property type="evidence" value="ECO:0007669"/>
    <property type="project" value="TreeGrafter"/>
</dbReference>
<dbReference type="GO" id="GO:0000902">
    <property type="term" value="P:cell morphogenesis"/>
    <property type="evidence" value="ECO:0007669"/>
    <property type="project" value="TreeGrafter"/>
</dbReference>
<dbReference type="Ensembl" id="ENSPKIT00000005130.1">
    <property type="protein sequence ID" value="ENSPKIP00000024424.1"/>
    <property type="gene ID" value="ENSPKIG00000007678.1"/>
</dbReference>
<dbReference type="GO" id="GO:0016339">
    <property type="term" value="P:calcium-dependent cell-cell adhesion via plasma membrane cell adhesion molecules"/>
    <property type="evidence" value="ECO:0007669"/>
    <property type="project" value="TreeGrafter"/>
</dbReference>
<evidence type="ECO:0000256" key="8">
    <source>
        <dbReference type="ARBA" id="ARBA00022692"/>
    </source>
</evidence>
<comment type="subcellular location">
    <subcellularLocation>
        <location evidence="4">Cell junction</location>
        <location evidence="4">Adherens junction</location>
    </subcellularLocation>
    <subcellularLocation>
        <location evidence="2 22">Cell membrane</location>
        <topology evidence="2 22">Single-pass type I membrane protein</topology>
    </subcellularLocation>
    <subcellularLocation>
        <location evidence="3">Cytoplasm</location>
    </subcellularLocation>
    <subcellularLocation>
        <location evidence="1">Endosome</location>
    </subcellularLocation>
    <subcellularLocation>
        <location evidence="5">Golgi apparatus</location>
        <location evidence="5">trans-Golgi network</location>
    </subcellularLocation>
</comment>
<evidence type="ECO:0000256" key="5">
    <source>
        <dbReference type="ARBA" id="ARBA00004601"/>
    </source>
</evidence>
<keyword evidence="6" id="KW-1003">Cell membrane</keyword>
<dbReference type="GO" id="GO:0007498">
    <property type="term" value="P:mesoderm development"/>
    <property type="evidence" value="ECO:0007669"/>
    <property type="project" value="UniProtKB-ARBA"/>
</dbReference>
<dbReference type="GeneTree" id="ENSGT00940000154848"/>
<dbReference type="FunFam" id="4.10.900.10:FF:000001">
    <property type="entry name" value="Cadherin 2"/>
    <property type="match status" value="1"/>
</dbReference>
<dbReference type="GO" id="GO:0001841">
    <property type="term" value="P:neural tube formation"/>
    <property type="evidence" value="ECO:0007669"/>
    <property type="project" value="UniProtKB-ARBA"/>
</dbReference>
<dbReference type="PRINTS" id="PR00205">
    <property type="entry name" value="CADHERIN"/>
</dbReference>
<keyword evidence="9" id="KW-0479">Metal-binding</keyword>
<evidence type="ECO:0000256" key="1">
    <source>
        <dbReference type="ARBA" id="ARBA00004177"/>
    </source>
</evidence>
<proteinExistence type="predicted"/>
<dbReference type="Gene3D" id="4.10.900.10">
    <property type="entry name" value="TCF3-CBD (Catenin binding domain)"/>
    <property type="match status" value="1"/>
</dbReference>
<reference evidence="27" key="2">
    <citation type="submission" date="2025-09" db="UniProtKB">
        <authorList>
            <consortium name="Ensembl"/>
        </authorList>
    </citation>
    <scope>IDENTIFICATION</scope>
</reference>
<dbReference type="AlphaFoldDB" id="A0A3B3S114"/>
<dbReference type="FunFam" id="2.60.40.60:FF:000011">
    <property type="entry name" value="Cadherin 1"/>
    <property type="match status" value="1"/>
</dbReference>
<keyword evidence="11" id="KW-0677">Repeat</keyword>
<dbReference type="SMART" id="SM01055">
    <property type="entry name" value="Cadherin_pro"/>
    <property type="match status" value="1"/>
</dbReference>
<dbReference type="FunFam" id="2.60.40.60:FF:000191">
    <property type="entry name" value="Cadherin 1"/>
    <property type="match status" value="1"/>
</dbReference>
<dbReference type="PROSITE" id="PS50268">
    <property type="entry name" value="CADHERIN_2"/>
    <property type="match status" value="4"/>
</dbReference>
<evidence type="ECO:0000256" key="17">
    <source>
        <dbReference type="ARBA" id="ARBA00023034"/>
    </source>
</evidence>
<dbReference type="SUPFAM" id="SSF49313">
    <property type="entry name" value="Cadherin-like"/>
    <property type="match status" value="6"/>
</dbReference>
<evidence type="ECO:0000256" key="21">
    <source>
        <dbReference type="PROSITE-ProRule" id="PRU00043"/>
    </source>
</evidence>
<reference evidence="27" key="1">
    <citation type="submission" date="2025-08" db="UniProtKB">
        <authorList>
            <consortium name="Ensembl"/>
        </authorList>
    </citation>
    <scope>IDENTIFICATION</scope>
</reference>
<comment type="function">
    <text evidence="23">Cadherins are calcium-dependent cell adhesion proteins.</text>
</comment>
<dbReference type="Pfam" id="PF00028">
    <property type="entry name" value="Cadherin"/>
    <property type="match status" value="4"/>
</dbReference>
<evidence type="ECO:0000256" key="9">
    <source>
        <dbReference type="ARBA" id="ARBA00022723"/>
    </source>
</evidence>
<dbReference type="Pfam" id="PF01049">
    <property type="entry name" value="CADH_Y-type_LIR"/>
    <property type="match status" value="1"/>
</dbReference>
<evidence type="ECO:0000256" key="18">
    <source>
        <dbReference type="ARBA" id="ARBA00023136"/>
    </source>
</evidence>
<dbReference type="InterPro" id="IPR027397">
    <property type="entry name" value="Catenin-bd_sf"/>
</dbReference>
<dbReference type="InterPro" id="IPR039808">
    <property type="entry name" value="Cadherin"/>
</dbReference>
<keyword evidence="28" id="KW-1185">Reference proteome</keyword>
<dbReference type="InterPro" id="IPR014868">
    <property type="entry name" value="Cadherin_pro_dom"/>
</dbReference>
<name>A0A3B3S114_9TELE</name>
<keyword evidence="13 21" id="KW-0106">Calcium</keyword>
<evidence type="ECO:0000256" key="2">
    <source>
        <dbReference type="ARBA" id="ARBA00004251"/>
    </source>
</evidence>
<feature type="transmembrane region" description="Helical" evidence="24">
    <location>
        <begin position="715"/>
        <end position="736"/>
    </location>
</feature>
<evidence type="ECO:0000313" key="27">
    <source>
        <dbReference type="Ensembl" id="ENSPKIP00000024424.1"/>
    </source>
</evidence>
<dbReference type="PANTHER" id="PTHR24027">
    <property type="entry name" value="CADHERIN-23"/>
    <property type="match status" value="1"/>
</dbReference>